<accession>A0A845B862</accession>
<sequence length="627" mass="64740">MLQFSRKLARWAAICCAVLLGLGASGAANAAVCGRAATPGAAPAGWESYCWLDFTTYNDTTARSTAGQNFSFDLDDGSRLTFNMRVTSTAASGLIAQIAPSWTGAAVGNSSFLNIPGRPILYTRNEGSTVTALLRNITIIPPPGVASINDFAFVVADGESTDNAEYLNYTTNGGVWELLDTVAPQSGNRYPVLTGIGTNTMRSAGGGQPSLIGAHIAGTNRPSQVTVVLRAGGLQGVMLAVRFASIKLDKIIQGARIDPTDQFNFSIRSTSSGTVLASGTTSGTGNGPFTAALVATASGITVTLAESMAPGSASPLSRYRGALTCTNKSTSSPTPLPNGVVTSSYPMAPLAYGDEITCRFTNAAYPHVSLTKALGAGGRIFATDQFSLRIRQGNTVVASTTTSGTGTTVTNGAIPLTQLVGGEVHRLDELAVGSTNLARYSPSLACINAYTGSPTVLPTSVNAAFMPGFGDVIRCTLTNSRDGIRGILEVVKTSQLISDPVNGAVNPKAIPGALIRYRITVRNVGDGTVDSGSIVIKDQLPAGITYNNGAPVTFTNGPTSSGLGTFNPANRVRFSNQPSGLDPYTYTPVTTPDPAIRGVRVTTLGTMAASDGTAIPEFSVTFDTVVQ</sequence>
<dbReference type="RefSeq" id="WP_160757255.1">
    <property type="nucleotide sequence ID" value="NZ_WTYL01000004.1"/>
</dbReference>
<feature type="domain" description="SpaA-like prealbumin fold" evidence="3">
    <location>
        <begin position="245"/>
        <end position="363"/>
    </location>
</feature>
<feature type="domain" description="Surface adhesin CshA non-repetitive" evidence="2">
    <location>
        <begin position="48"/>
        <end position="240"/>
    </location>
</feature>
<dbReference type="InterPro" id="IPR040683">
    <property type="entry name" value="CshA_NR2"/>
</dbReference>
<feature type="domain" description="SpaA-like prealbumin fold" evidence="3">
    <location>
        <begin position="368"/>
        <end position="480"/>
    </location>
</feature>
<dbReference type="InterPro" id="IPR048834">
    <property type="entry name" value="SpaA_pre-album"/>
</dbReference>
<dbReference type="AlphaFoldDB" id="A0A845B862"/>
<proteinExistence type="predicted"/>
<reference evidence="4 5" key="1">
    <citation type="submission" date="2019-12" db="EMBL/GenBank/DDBJ databases">
        <title>Genomic-based taxomic classification of the family Erythrobacteraceae.</title>
        <authorList>
            <person name="Xu L."/>
        </authorList>
    </citation>
    <scope>NUCLEOTIDE SEQUENCE [LARGE SCALE GENOMIC DNA]</scope>
    <source>
        <strain evidence="4 5">KCTC 42453</strain>
    </source>
</reference>
<gene>
    <name evidence="4" type="ORF">GRI65_14280</name>
</gene>
<evidence type="ECO:0000313" key="5">
    <source>
        <dbReference type="Proteomes" id="UP000431922"/>
    </source>
</evidence>
<dbReference type="Pfam" id="PF18651">
    <property type="entry name" value="CshA_NR2"/>
    <property type="match status" value="1"/>
</dbReference>
<dbReference type="Proteomes" id="UP000431922">
    <property type="component" value="Unassembled WGS sequence"/>
</dbReference>
<feature type="chain" id="PRO_5032445797" evidence="1">
    <location>
        <begin position="31"/>
        <end position="627"/>
    </location>
</feature>
<evidence type="ECO:0000259" key="2">
    <source>
        <dbReference type="Pfam" id="PF18651"/>
    </source>
</evidence>
<dbReference type="InterPro" id="IPR047589">
    <property type="entry name" value="DUF11_rpt"/>
</dbReference>
<dbReference type="Pfam" id="PF20674">
    <property type="entry name" value="SpaA_3"/>
    <property type="match status" value="2"/>
</dbReference>
<evidence type="ECO:0000259" key="3">
    <source>
        <dbReference type="Pfam" id="PF20674"/>
    </source>
</evidence>
<name>A0A845B862_9SPHN</name>
<keyword evidence="1" id="KW-0732">Signal</keyword>
<evidence type="ECO:0000313" key="4">
    <source>
        <dbReference type="EMBL" id="MXP45617.1"/>
    </source>
</evidence>
<protein>
    <submittedName>
        <fullName evidence="4">Uncharacterized protein</fullName>
    </submittedName>
</protein>
<dbReference type="NCBIfam" id="TIGR01451">
    <property type="entry name" value="B_ant_repeat"/>
    <property type="match status" value="1"/>
</dbReference>
<comment type="caution">
    <text evidence="4">The sequence shown here is derived from an EMBL/GenBank/DDBJ whole genome shotgun (WGS) entry which is preliminary data.</text>
</comment>
<dbReference type="OrthoDB" id="5400913at2"/>
<feature type="signal peptide" evidence="1">
    <location>
        <begin position="1"/>
        <end position="30"/>
    </location>
</feature>
<keyword evidence="5" id="KW-1185">Reference proteome</keyword>
<evidence type="ECO:0000256" key="1">
    <source>
        <dbReference type="SAM" id="SignalP"/>
    </source>
</evidence>
<organism evidence="4 5">
    <name type="scientific">Allopontixanthobacter sediminis</name>
    <dbReference type="NCBI Taxonomy" id="1689985"/>
    <lineage>
        <taxon>Bacteria</taxon>
        <taxon>Pseudomonadati</taxon>
        <taxon>Pseudomonadota</taxon>
        <taxon>Alphaproteobacteria</taxon>
        <taxon>Sphingomonadales</taxon>
        <taxon>Erythrobacteraceae</taxon>
        <taxon>Allopontixanthobacter</taxon>
    </lineage>
</organism>
<dbReference type="EMBL" id="WTYL01000004">
    <property type="protein sequence ID" value="MXP45617.1"/>
    <property type="molecule type" value="Genomic_DNA"/>
</dbReference>